<organism evidence="2 3">
    <name type="scientific">Ampelomyces quisqualis</name>
    <name type="common">Powdery mildew agent</name>
    <dbReference type="NCBI Taxonomy" id="50730"/>
    <lineage>
        <taxon>Eukaryota</taxon>
        <taxon>Fungi</taxon>
        <taxon>Dikarya</taxon>
        <taxon>Ascomycota</taxon>
        <taxon>Pezizomycotina</taxon>
        <taxon>Dothideomycetes</taxon>
        <taxon>Pleosporomycetidae</taxon>
        <taxon>Pleosporales</taxon>
        <taxon>Pleosporineae</taxon>
        <taxon>Phaeosphaeriaceae</taxon>
        <taxon>Ampelomyces</taxon>
    </lineage>
</organism>
<feature type="region of interest" description="Disordered" evidence="1">
    <location>
        <begin position="31"/>
        <end position="53"/>
    </location>
</feature>
<name>A0A6A5QDG0_AMPQU</name>
<evidence type="ECO:0000313" key="2">
    <source>
        <dbReference type="EMBL" id="KAF1913655.1"/>
    </source>
</evidence>
<dbReference type="AlphaFoldDB" id="A0A6A5QDG0"/>
<evidence type="ECO:0000313" key="3">
    <source>
        <dbReference type="Proteomes" id="UP000800096"/>
    </source>
</evidence>
<dbReference type="EMBL" id="ML979138">
    <property type="protein sequence ID" value="KAF1913655.1"/>
    <property type="molecule type" value="Genomic_DNA"/>
</dbReference>
<feature type="region of interest" description="Disordered" evidence="1">
    <location>
        <begin position="93"/>
        <end position="122"/>
    </location>
</feature>
<gene>
    <name evidence="2" type="ORF">BDU57DRAFT_318075</name>
</gene>
<feature type="compositionally biased region" description="Basic residues" evidence="1">
    <location>
        <begin position="197"/>
        <end position="214"/>
    </location>
</feature>
<keyword evidence="3" id="KW-1185">Reference proteome</keyword>
<feature type="compositionally biased region" description="Basic and acidic residues" evidence="1">
    <location>
        <begin position="178"/>
        <end position="196"/>
    </location>
</feature>
<reference evidence="2" key="1">
    <citation type="journal article" date="2020" name="Stud. Mycol.">
        <title>101 Dothideomycetes genomes: a test case for predicting lifestyles and emergence of pathogens.</title>
        <authorList>
            <person name="Haridas S."/>
            <person name="Albert R."/>
            <person name="Binder M."/>
            <person name="Bloem J."/>
            <person name="Labutti K."/>
            <person name="Salamov A."/>
            <person name="Andreopoulos B."/>
            <person name="Baker S."/>
            <person name="Barry K."/>
            <person name="Bills G."/>
            <person name="Bluhm B."/>
            <person name="Cannon C."/>
            <person name="Castanera R."/>
            <person name="Culley D."/>
            <person name="Daum C."/>
            <person name="Ezra D."/>
            <person name="Gonzalez J."/>
            <person name="Henrissat B."/>
            <person name="Kuo A."/>
            <person name="Liang C."/>
            <person name="Lipzen A."/>
            <person name="Lutzoni F."/>
            <person name="Magnuson J."/>
            <person name="Mondo S."/>
            <person name="Nolan M."/>
            <person name="Ohm R."/>
            <person name="Pangilinan J."/>
            <person name="Park H.-J."/>
            <person name="Ramirez L."/>
            <person name="Alfaro M."/>
            <person name="Sun H."/>
            <person name="Tritt A."/>
            <person name="Yoshinaga Y."/>
            <person name="Zwiers L.-H."/>
            <person name="Turgeon B."/>
            <person name="Goodwin S."/>
            <person name="Spatafora J."/>
            <person name="Crous P."/>
            <person name="Grigoriev I."/>
        </authorList>
    </citation>
    <scope>NUCLEOTIDE SEQUENCE</scope>
    <source>
        <strain evidence="2">HMLAC05119</strain>
    </source>
</reference>
<proteinExistence type="predicted"/>
<accession>A0A6A5QDG0</accession>
<evidence type="ECO:0000256" key="1">
    <source>
        <dbReference type="SAM" id="MobiDB-lite"/>
    </source>
</evidence>
<feature type="region of interest" description="Disordered" evidence="1">
    <location>
        <begin position="177"/>
        <end position="229"/>
    </location>
</feature>
<protein>
    <submittedName>
        <fullName evidence="2">Uncharacterized protein</fullName>
    </submittedName>
</protein>
<dbReference type="Proteomes" id="UP000800096">
    <property type="component" value="Unassembled WGS sequence"/>
</dbReference>
<sequence>MPCIRTVFCMFRYPQSQLDIYTHAATMKRQTHSSGREAVKVRHMTSRNPAPHTPNIQRTCPHWFLLDVTLFSTDEIQMPCSIVIPRILPSLRLPPAPPHSPTHTPRNTPTKKQKKVKTQCPCPPSPPMPCNAFLLQEAKRVGNTVRVFFRRVREKDQSEDETKKSIDVEIDVCVMHASVEEKEKKTGKGGEEEERGKKKKKRKKEKKKEGRRRKEKEEEKMYMYDENSG</sequence>